<comment type="caution">
    <text evidence="3">The sequence shown here is derived from an EMBL/GenBank/DDBJ whole genome shotgun (WGS) entry which is preliminary data.</text>
</comment>
<dbReference type="GO" id="GO:0003723">
    <property type="term" value="F:RNA binding"/>
    <property type="evidence" value="ECO:0007669"/>
    <property type="project" value="UniProtKB-UniRule"/>
</dbReference>
<organism evidence="3">
    <name type="scientific">Tanacetum cinerariifolium</name>
    <name type="common">Dalmatian daisy</name>
    <name type="synonym">Chrysanthemum cinerariifolium</name>
    <dbReference type="NCBI Taxonomy" id="118510"/>
    <lineage>
        <taxon>Eukaryota</taxon>
        <taxon>Viridiplantae</taxon>
        <taxon>Streptophyta</taxon>
        <taxon>Embryophyta</taxon>
        <taxon>Tracheophyta</taxon>
        <taxon>Spermatophyta</taxon>
        <taxon>Magnoliopsida</taxon>
        <taxon>eudicotyledons</taxon>
        <taxon>Gunneridae</taxon>
        <taxon>Pentapetalae</taxon>
        <taxon>asterids</taxon>
        <taxon>campanulids</taxon>
        <taxon>Asterales</taxon>
        <taxon>Asteraceae</taxon>
        <taxon>Asteroideae</taxon>
        <taxon>Anthemideae</taxon>
        <taxon>Anthemidinae</taxon>
        <taxon>Tanacetum</taxon>
    </lineage>
</organism>
<dbReference type="PANTHER" id="PTHR33116:SF79">
    <property type="entry name" value="REVERSE TRANSCRIPTASE DOMAIN, ZINC FINGER, CCHC-TYPE-RELATED"/>
    <property type="match status" value="1"/>
</dbReference>
<sequence>MGDRHWYTRKSKEDQTQHISKSIFVTNFPDHFSFHDLWRICDEYGKVIDVFMPNRKSKAGKRFAFVRYIKIENIERFVENLCELWVLIEFTSGVSKQIFSQHVGVGSWFITLNQVSKSFVVDERIVWVDVEGIPMHAWTQNTFSKIGSKWVEVLDMNDTDKNSLLQKMLCIKTTLKSIIFESFKVIVQGNVYWARAKEVYGWIPELRDDKYEANSSDEESLGEGSEGLMGENLNEQFKEQDTDVEEVSEISFMNGSTHMYSNEVKNCKGGKQTTQFEDPFKIYDILNKKQKTQVDTPDSHLKFPLGFTPLEEGEIMSQNKQDEVQFENESMVKEEPNVFVKENVTISDWFVVIMGVWVPTSTRLLIISVYAPQDLTEKQMLWDYLCHIIDRWDGESVILGDFDEVRTEAERFSSTLKPQIILDTRFPKMLTVDQVDELERHFSVEEIKKALWDCGSHKSPGPDGFTFEFFQRYWSFIAADVLMQWNVFLTGYFPRGSMREIDQAASFVGCSTFKTPFSYLGVIVGGSMSRIHTWDDVTNKISSPLSKWKLKTLSIGGRLTLLKSVLGSFPLYHMSIFKVPMGVLKKMEAICRNFFIGAEAQDRKMMWWVWRFITRSSSMWSRVIKAIHGKSGLLDRNMLMSKRKKVGNGEDTLFWEELWIGDKALKFQYARLMPRGRDEYEQHSDLSSRINELELAQIQDRWYWSLVGTCIFSVKSVRNFIDDFMLVSDEIWRFRNNLLFGLTAPKKATIFDDIVTLAYTWCSNRYSVVKNKLVRYCLVKLEELEMAVKININGS</sequence>
<dbReference type="SMART" id="SM00360">
    <property type="entry name" value="RRM"/>
    <property type="match status" value="1"/>
</dbReference>
<dbReference type="Pfam" id="PF00076">
    <property type="entry name" value="RRM_1"/>
    <property type="match status" value="1"/>
</dbReference>
<dbReference type="InterPro" id="IPR012677">
    <property type="entry name" value="Nucleotide-bd_a/b_plait_sf"/>
</dbReference>
<name>A0A6L2K6M9_TANCI</name>
<keyword evidence="3" id="KW-0548">Nucleotidyltransferase</keyword>
<protein>
    <submittedName>
        <fullName evidence="3">RNA-directed DNA polymerase, eukaryota, reverse transcriptase zinc-binding domain protein</fullName>
    </submittedName>
</protein>
<dbReference type="AlphaFoldDB" id="A0A6L2K6M9"/>
<dbReference type="CDD" id="cd00590">
    <property type="entry name" value="RRM_SF"/>
    <property type="match status" value="1"/>
</dbReference>
<dbReference type="PROSITE" id="PS50102">
    <property type="entry name" value="RRM"/>
    <property type="match status" value="1"/>
</dbReference>
<accession>A0A6L2K6M9</accession>
<keyword evidence="3" id="KW-0808">Transferase</keyword>
<dbReference type="GO" id="GO:0003964">
    <property type="term" value="F:RNA-directed DNA polymerase activity"/>
    <property type="evidence" value="ECO:0007669"/>
    <property type="project" value="UniProtKB-KW"/>
</dbReference>
<proteinExistence type="predicted"/>
<dbReference type="EMBL" id="BKCJ010001721">
    <property type="protein sequence ID" value="GEU43524.1"/>
    <property type="molecule type" value="Genomic_DNA"/>
</dbReference>
<dbReference type="InterPro" id="IPR000504">
    <property type="entry name" value="RRM_dom"/>
</dbReference>
<evidence type="ECO:0000313" key="3">
    <source>
        <dbReference type="EMBL" id="GEU43524.1"/>
    </source>
</evidence>
<gene>
    <name evidence="3" type="ORF">Tci_015502</name>
</gene>
<reference evidence="3" key="1">
    <citation type="journal article" date="2019" name="Sci. Rep.">
        <title>Draft genome of Tanacetum cinerariifolium, the natural source of mosquito coil.</title>
        <authorList>
            <person name="Yamashiro T."/>
            <person name="Shiraishi A."/>
            <person name="Satake H."/>
            <person name="Nakayama K."/>
        </authorList>
    </citation>
    <scope>NUCLEOTIDE SEQUENCE</scope>
</reference>
<evidence type="ECO:0000256" key="1">
    <source>
        <dbReference type="PROSITE-ProRule" id="PRU00176"/>
    </source>
</evidence>
<evidence type="ECO:0000259" key="2">
    <source>
        <dbReference type="PROSITE" id="PS50102"/>
    </source>
</evidence>
<dbReference type="SUPFAM" id="SSF54928">
    <property type="entry name" value="RNA-binding domain, RBD"/>
    <property type="match status" value="1"/>
</dbReference>
<keyword evidence="3" id="KW-0695">RNA-directed DNA polymerase</keyword>
<dbReference type="Gene3D" id="3.30.70.330">
    <property type="match status" value="1"/>
</dbReference>
<dbReference type="InterPro" id="IPR035979">
    <property type="entry name" value="RBD_domain_sf"/>
</dbReference>
<dbReference type="PANTHER" id="PTHR33116">
    <property type="entry name" value="REVERSE TRANSCRIPTASE ZINC-BINDING DOMAIN-CONTAINING PROTEIN-RELATED-RELATED"/>
    <property type="match status" value="1"/>
</dbReference>
<keyword evidence="1" id="KW-0694">RNA-binding</keyword>
<feature type="domain" description="RRM" evidence="2">
    <location>
        <begin position="21"/>
        <end position="81"/>
    </location>
</feature>